<dbReference type="GO" id="GO:0016829">
    <property type="term" value="F:lyase activity"/>
    <property type="evidence" value="ECO:0007669"/>
    <property type="project" value="InterPro"/>
</dbReference>
<dbReference type="OrthoDB" id="834556at2"/>
<dbReference type="RefSeq" id="WP_069923418.1">
    <property type="nucleotide sequence ID" value="NZ_MEHK01000001.1"/>
</dbReference>
<accession>A0A1E5Q0W0</accession>
<keyword evidence="2" id="KW-1185">Reference proteome</keyword>
<proteinExistence type="predicted"/>
<dbReference type="InterPro" id="IPR010451">
    <property type="entry name" value="Acetoacetate_decarboxylase"/>
</dbReference>
<gene>
    <name evidence="1" type="ORF">BGK67_31510</name>
</gene>
<comment type="caution">
    <text evidence="1">The sequence shown here is derived from an EMBL/GenBank/DDBJ whole genome shotgun (WGS) entry which is preliminary data.</text>
</comment>
<dbReference type="AlphaFoldDB" id="A0A1E5Q0W0"/>
<dbReference type="SUPFAM" id="SSF160104">
    <property type="entry name" value="Acetoacetate decarboxylase-like"/>
    <property type="match status" value="1"/>
</dbReference>
<sequence length="211" mass="23378">MNLPQQPEPQSLPGYPPAPWSMSGTLWMGLFPAHRLPPVPGGLSALLPRHLLIAAIRYLDGDLCYNEFVIASAVRSGFRVGTFVHHIWVDSATSQEGGRDIWGLDKQLAHFDWTDRQVRITSDHGVQVTMSAHHRRGATMPLLVPLPVLTPRAQQLTYALARVRLHTGPTRLSLTDWPAELPTPSRLTSRAALQSPRFRVAVPAPHPIKPL</sequence>
<dbReference type="STRING" id="36818.BGK67_31510"/>
<dbReference type="Proteomes" id="UP000095705">
    <property type="component" value="Unassembled WGS sequence"/>
</dbReference>
<evidence type="ECO:0000313" key="1">
    <source>
        <dbReference type="EMBL" id="OEJ35232.1"/>
    </source>
</evidence>
<evidence type="ECO:0008006" key="3">
    <source>
        <dbReference type="Google" id="ProtNLM"/>
    </source>
</evidence>
<evidence type="ECO:0000313" key="2">
    <source>
        <dbReference type="Proteomes" id="UP000095705"/>
    </source>
</evidence>
<dbReference type="Gene3D" id="2.40.400.10">
    <property type="entry name" value="Acetoacetate decarboxylase-like"/>
    <property type="match status" value="1"/>
</dbReference>
<dbReference type="EMBL" id="MEHK01000001">
    <property type="protein sequence ID" value="OEJ35232.1"/>
    <property type="molecule type" value="Genomic_DNA"/>
</dbReference>
<organism evidence="1 2">
    <name type="scientific">Streptomyces subrutilus</name>
    <dbReference type="NCBI Taxonomy" id="36818"/>
    <lineage>
        <taxon>Bacteria</taxon>
        <taxon>Bacillati</taxon>
        <taxon>Actinomycetota</taxon>
        <taxon>Actinomycetes</taxon>
        <taxon>Kitasatosporales</taxon>
        <taxon>Streptomycetaceae</taxon>
        <taxon>Streptomyces</taxon>
    </lineage>
</organism>
<name>A0A1E5Q0W0_9ACTN</name>
<dbReference type="InterPro" id="IPR023375">
    <property type="entry name" value="ADC_dom_sf"/>
</dbReference>
<protein>
    <recommendedName>
        <fullName evidence="3">Acetoacetate decarboxylase</fullName>
    </recommendedName>
</protein>
<reference evidence="1 2" key="1">
    <citation type="submission" date="2016-08" db="EMBL/GenBank/DDBJ databases">
        <title>The complete genome of Streptomyces subrutilus 10-1-1.</title>
        <authorList>
            <person name="Chen X."/>
        </authorList>
    </citation>
    <scope>NUCLEOTIDE SEQUENCE [LARGE SCALE GENOMIC DNA]</scope>
    <source>
        <strain evidence="1 2">10-1-1</strain>
    </source>
</reference>
<dbReference type="Pfam" id="PF06314">
    <property type="entry name" value="ADC"/>
    <property type="match status" value="1"/>
</dbReference>